<evidence type="ECO:0000313" key="2">
    <source>
        <dbReference type="EMBL" id="MFC4260713.1"/>
    </source>
</evidence>
<dbReference type="EC" id="4.6.1.1" evidence="2"/>
<keyword evidence="3" id="KW-1185">Reference proteome</keyword>
<evidence type="ECO:0000313" key="3">
    <source>
        <dbReference type="Proteomes" id="UP001595798"/>
    </source>
</evidence>
<accession>A0ABV8QMU0</accession>
<reference evidence="3" key="1">
    <citation type="journal article" date="2019" name="Int. J. Syst. Evol. Microbiol.">
        <title>The Global Catalogue of Microorganisms (GCM) 10K type strain sequencing project: providing services to taxonomists for standard genome sequencing and annotation.</title>
        <authorList>
            <consortium name="The Broad Institute Genomics Platform"/>
            <consortium name="The Broad Institute Genome Sequencing Center for Infectious Disease"/>
            <person name="Wu L."/>
            <person name="Ma J."/>
        </authorList>
    </citation>
    <scope>NUCLEOTIDE SEQUENCE [LARGE SCALE GENOMIC DNA]</scope>
    <source>
        <strain evidence="3">CECT 7297</strain>
    </source>
</reference>
<sequence length="958" mass="109115">MHNRPVLVDFSEGVDRKVLKRITDRFCTLNQLRLDRARSSLTWRQQIVLDLLPLVFHLNHPALPGYHASDCPHGLDRYQPSDLAIHAAQRLARSFRPSSGRNTPGELTGLYLMGSPGSLGHSVASDLDVWVCHCNDLAPGRIAALHEKARRLSHWAADYGLELNLFVFSADDFRHGRQEAEVTGENCGSAQHYLLLDEFYRTAIHLGGRYPLWWLIPAEEEKRYSELTRFLQDNRFIRPDEYLDFGALPSIPVTEFLGAGIWQLYKGIDSPWKSLLKLLLIECYARDRRNGLLSGEFKKAVYNGDATVDSADPYVMLYRRLEQWLLSMEAPGRLDLVRRALYLKTGLPLTRAAETASRWQGRILQQLVFEWGWQRQILAELDARHEWRVETVTDLRRRVVSELTHSYRLLSRMARSDNVRSSISTADLNLLGRKLYAAFQRKAGKIEIINPGIAPSLAEENLSFWRRSPVAGHPGPEGWLLFRNLDSLADTFWQSPIRRAGSLVELVVWCQCNGLLSPVTRLNLRQETPDAETAALLTVKDLRGMVGFIRQYLGVPQPPSRDALMSPVHPETHLLLVNVGVDPQASLTERGLHKLSDQHDSLGFSGGRDNLVATIEQVTINSWREVSLQRYVTGDALVQCLKNLLAMAARDPASTPSIDVWCARGSHSQAITRRVRELVEDVMQQFFAGGTGPHPLRYLLRVDKRWFVLRFEGCEPGFVGLSTDEELMDYLARPQQDYTPVVPDRYALQQDPAFRAVCQACQPGVIQMFWQPSGRRIRFWVTDETGSLYGWSQPWAGGRRQALVPLMRFLENLAERRQLRQMAGAESPVAELICNEVIVQAGEARLERTPLAPESLALEGMELQAVGVQQGDGSLRFDLFCDEQEFSFQEYGERQMAAVAHHVRQGRRHGENYPVYLTDLHLPHDLDPQMWQQELQTCQYIWYRQQLQLALNRELGLT</sequence>
<dbReference type="RefSeq" id="WP_379889501.1">
    <property type="nucleotide sequence ID" value="NZ_JBHSDI010000060.1"/>
</dbReference>
<dbReference type="Proteomes" id="UP001595798">
    <property type="component" value="Unassembled WGS sequence"/>
</dbReference>
<name>A0ABV8QMU0_9GAMM</name>
<dbReference type="Pfam" id="PF01295">
    <property type="entry name" value="Adenylate_cycl"/>
    <property type="match status" value="1"/>
</dbReference>
<dbReference type="PIRSF" id="PIRSF001444">
    <property type="entry name" value="Adenylate_cycl"/>
    <property type="match status" value="1"/>
</dbReference>
<dbReference type="EMBL" id="JBHSDI010000060">
    <property type="protein sequence ID" value="MFC4260713.1"/>
    <property type="molecule type" value="Genomic_DNA"/>
</dbReference>
<comment type="caution">
    <text evidence="2">The sequence shown here is derived from an EMBL/GenBank/DDBJ whole genome shotgun (WGS) entry which is preliminary data.</text>
</comment>
<proteinExistence type="predicted"/>
<dbReference type="GO" id="GO:0004016">
    <property type="term" value="F:adenylate cyclase activity"/>
    <property type="evidence" value="ECO:0007669"/>
    <property type="project" value="UniProtKB-EC"/>
</dbReference>
<evidence type="ECO:0000259" key="1">
    <source>
        <dbReference type="Pfam" id="PF12633"/>
    </source>
</evidence>
<dbReference type="PANTHER" id="PTHR38760">
    <property type="entry name" value="ADENYLATE CYCLASE"/>
    <property type="match status" value="1"/>
</dbReference>
<dbReference type="PANTHER" id="PTHR38760:SF1">
    <property type="entry name" value="ADENYLATE CYCLASE"/>
    <property type="match status" value="1"/>
</dbReference>
<organism evidence="2 3">
    <name type="scientific">Marinobacter lacisalsi</name>
    <dbReference type="NCBI Taxonomy" id="475979"/>
    <lineage>
        <taxon>Bacteria</taxon>
        <taxon>Pseudomonadati</taxon>
        <taxon>Pseudomonadota</taxon>
        <taxon>Gammaproteobacteria</taxon>
        <taxon>Pseudomonadales</taxon>
        <taxon>Marinobacteraceae</taxon>
        <taxon>Marinobacter</taxon>
    </lineage>
</organism>
<keyword evidence="2" id="KW-0456">Lyase</keyword>
<feature type="domain" description="Adenylate cyclase class-I N-terminal" evidence="1">
    <location>
        <begin position="19"/>
        <end position="214"/>
    </location>
</feature>
<dbReference type="InterPro" id="IPR000274">
    <property type="entry name" value="Adenylate_cyclase_1"/>
</dbReference>
<dbReference type="InterPro" id="IPR024685">
    <property type="entry name" value="Adenylate_cyclase_1_N"/>
</dbReference>
<protein>
    <submittedName>
        <fullName evidence="2">Class I adenylate cyclase</fullName>
        <ecNumber evidence="2">4.6.1.1</ecNumber>
    </submittedName>
</protein>
<dbReference type="Pfam" id="PF12633">
    <property type="entry name" value="Adenyl_cycl_N"/>
    <property type="match status" value="1"/>
</dbReference>
<gene>
    <name evidence="2" type="ORF">ACFOZ5_16985</name>
</gene>